<proteinExistence type="predicted"/>
<evidence type="ECO:0000259" key="6">
    <source>
        <dbReference type="Pfam" id="PF13720"/>
    </source>
</evidence>
<dbReference type="PANTHER" id="PTHR43480">
    <property type="entry name" value="ACYL-[ACYL-CARRIER-PROTEIN]--UDP-N-ACETYLGLUCOSAMINE O-ACYLTRANSFERASE"/>
    <property type="match status" value="1"/>
</dbReference>
<evidence type="ECO:0000256" key="4">
    <source>
        <dbReference type="ARBA" id="ARBA00023098"/>
    </source>
</evidence>
<accession>A0A9D9IL53</accession>
<evidence type="ECO:0000256" key="5">
    <source>
        <dbReference type="ARBA" id="ARBA00023315"/>
    </source>
</evidence>
<dbReference type="NCBIfam" id="TIGR01852">
    <property type="entry name" value="lipid_A_lpxA"/>
    <property type="match status" value="1"/>
</dbReference>
<dbReference type="InterPro" id="IPR001451">
    <property type="entry name" value="Hexapep"/>
</dbReference>
<keyword evidence="1" id="KW-0444">Lipid biosynthesis</keyword>
<dbReference type="Proteomes" id="UP000823757">
    <property type="component" value="Unassembled WGS sequence"/>
</dbReference>
<dbReference type="InterPro" id="IPR029098">
    <property type="entry name" value="Acetyltransf_C"/>
</dbReference>
<keyword evidence="4" id="KW-0443">Lipid metabolism</keyword>
<dbReference type="InterPro" id="IPR037157">
    <property type="entry name" value="Acetyltransf_C_sf"/>
</dbReference>
<evidence type="ECO:0000256" key="2">
    <source>
        <dbReference type="ARBA" id="ARBA00022556"/>
    </source>
</evidence>
<dbReference type="GO" id="GO:0009245">
    <property type="term" value="P:lipid A biosynthetic process"/>
    <property type="evidence" value="ECO:0007669"/>
    <property type="project" value="UniProtKB-KW"/>
</dbReference>
<dbReference type="Pfam" id="PF13720">
    <property type="entry name" value="Acetyltransf_11"/>
    <property type="match status" value="1"/>
</dbReference>
<keyword evidence="2" id="KW-0441">Lipid A biosynthesis</keyword>
<dbReference type="GO" id="GO:0008780">
    <property type="term" value="F:acyl-[acyl-carrier-protein]-UDP-N-acetylglucosamine O-acyltransferase activity"/>
    <property type="evidence" value="ECO:0007669"/>
    <property type="project" value="UniProtKB-EC"/>
</dbReference>
<dbReference type="Pfam" id="PF00132">
    <property type="entry name" value="Hexapep"/>
    <property type="match status" value="2"/>
</dbReference>
<keyword evidence="5 7" id="KW-0012">Acyltransferase</keyword>
<keyword evidence="3 7" id="KW-0808">Transferase</keyword>
<feature type="domain" description="UDP N-acetylglucosamine O-acyltransferase C-terminal" evidence="6">
    <location>
        <begin position="177"/>
        <end position="258"/>
    </location>
</feature>
<dbReference type="InterPro" id="IPR011004">
    <property type="entry name" value="Trimer_LpxA-like_sf"/>
</dbReference>
<dbReference type="CDD" id="cd03351">
    <property type="entry name" value="LbH_UDP-GlcNAc_AT"/>
    <property type="match status" value="1"/>
</dbReference>
<dbReference type="InterPro" id="IPR010137">
    <property type="entry name" value="Lipid_A_LpxA"/>
</dbReference>
<comment type="caution">
    <text evidence="7">The sequence shown here is derived from an EMBL/GenBank/DDBJ whole genome shotgun (WGS) entry which is preliminary data.</text>
</comment>
<organism evidence="7 8">
    <name type="scientific">Candidatus Cryptobacteroides faecigallinarum</name>
    <dbReference type="NCBI Taxonomy" id="2840763"/>
    <lineage>
        <taxon>Bacteria</taxon>
        <taxon>Pseudomonadati</taxon>
        <taxon>Bacteroidota</taxon>
        <taxon>Bacteroidia</taxon>
        <taxon>Bacteroidales</taxon>
        <taxon>Candidatus Cryptobacteroides</taxon>
    </lineage>
</organism>
<dbReference type="EC" id="2.3.1.129" evidence="7"/>
<gene>
    <name evidence="7" type="primary">lpxA</name>
    <name evidence="7" type="ORF">IAB91_02960</name>
</gene>
<dbReference type="SUPFAM" id="SSF51161">
    <property type="entry name" value="Trimeric LpxA-like enzymes"/>
    <property type="match status" value="1"/>
</dbReference>
<reference evidence="7" key="2">
    <citation type="journal article" date="2021" name="PeerJ">
        <title>Extensive microbial diversity within the chicken gut microbiome revealed by metagenomics and culture.</title>
        <authorList>
            <person name="Gilroy R."/>
            <person name="Ravi A."/>
            <person name="Getino M."/>
            <person name="Pursley I."/>
            <person name="Horton D.L."/>
            <person name="Alikhan N.F."/>
            <person name="Baker D."/>
            <person name="Gharbi K."/>
            <person name="Hall N."/>
            <person name="Watson M."/>
            <person name="Adriaenssens E.M."/>
            <person name="Foster-Nyarko E."/>
            <person name="Jarju S."/>
            <person name="Secka A."/>
            <person name="Antonio M."/>
            <person name="Oren A."/>
            <person name="Chaudhuri R.R."/>
            <person name="La Ragione R."/>
            <person name="Hildebrand F."/>
            <person name="Pallen M.J."/>
        </authorList>
    </citation>
    <scope>NUCLEOTIDE SEQUENCE</scope>
    <source>
        <strain evidence="7">B1-13419</strain>
    </source>
</reference>
<name>A0A9D9IL53_9BACT</name>
<dbReference type="PIRSF" id="PIRSF000456">
    <property type="entry name" value="UDP-GlcNAc_acltr"/>
    <property type="match status" value="1"/>
</dbReference>
<dbReference type="NCBIfam" id="NF003657">
    <property type="entry name" value="PRK05289.1"/>
    <property type="match status" value="1"/>
</dbReference>
<evidence type="ECO:0000256" key="1">
    <source>
        <dbReference type="ARBA" id="ARBA00022516"/>
    </source>
</evidence>
<protein>
    <submittedName>
        <fullName evidence="7">Acyl-ACP--UDP-N-acetylglucosamine O-acyltransferase</fullName>
        <ecNumber evidence="7">2.3.1.129</ecNumber>
    </submittedName>
</protein>
<dbReference type="Gene3D" id="1.20.1180.10">
    <property type="entry name" value="Udp N-acetylglucosamine O-acyltransferase, C-terminal domain"/>
    <property type="match status" value="1"/>
</dbReference>
<dbReference type="EMBL" id="JADIMD010000041">
    <property type="protein sequence ID" value="MBO8474235.1"/>
    <property type="molecule type" value="Genomic_DNA"/>
</dbReference>
<evidence type="ECO:0000256" key="3">
    <source>
        <dbReference type="ARBA" id="ARBA00022679"/>
    </source>
</evidence>
<sequence>MNRIHPLATVHPSAKIGDNVEIGPYAFIDEFVEIGDGCKIFPHATIFNYVKMGKNCQVFPGAVIGAIPQDLKFTGEVTYVEIGDNVNIRECATINRGTKASGKGVTKIGSNTLLMSYTHVAHDCTVGSHCILVSYVGIAGETDVDDWAILGGGTMAHQFSKIGKHAMVGGGSKINKDIPPYILCGRDPISYAGINIVGLRRRGFTSDQIRNIKDMYDIIYASGLNVSDACAKVEAGFPASEERDTILEFIRNSKRGIVKGNSLNVKGEIE</sequence>
<dbReference type="AlphaFoldDB" id="A0A9D9IL53"/>
<dbReference type="Gene3D" id="2.160.10.10">
    <property type="entry name" value="Hexapeptide repeat proteins"/>
    <property type="match status" value="1"/>
</dbReference>
<dbReference type="PANTHER" id="PTHR43480:SF1">
    <property type="entry name" value="ACYL-[ACYL-CARRIER-PROTEIN]--UDP-N-ACETYLGLUCOSAMINE O-ACYLTRANSFERASE, MITOCHONDRIAL-RELATED"/>
    <property type="match status" value="1"/>
</dbReference>
<evidence type="ECO:0000313" key="8">
    <source>
        <dbReference type="Proteomes" id="UP000823757"/>
    </source>
</evidence>
<reference evidence="7" key="1">
    <citation type="submission" date="2020-10" db="EMBL/GenBank/DDBJ databases">
        <authorList>
            <person name="Gilroy R."/>
        </authorList>
    </citation>
    <scope>NUCLEOTIDE SEQUENCE</scope>
    <source>
        <strain evidence="7">B1-13419</strain>
    </source>
</reference>
<evidence type="ECO:0000313" key="7">
    <source>
        <dbReference type="EMBL" id="MBO8474235.1"/>
    </source>
</evidence>
<dbReference type="GO" id="GO:0016020">
    <property type="term" value="C:membrane"/>
    <property type="evidence" value="ECO:0007669"/>
    <property type="project" value="GOC"/>
</dbReference>